<evidence type="ECO:0000313" key="6">
    <source>
        <dbReference type="EMBL" id="AEG71600.1"/>
    </source>
</evidence>
<dbReference type="KEGG" id="rsn:RSPO_m00962"/>
<dbReference type="Pfam" id="PF00881">
    <property type="entry name" value="Nitroreductase"/>
    <property type="match status" value="1"/>
</dbReference>
<feature type="compositionally biased region" description="Basic residues" evidence="4">
    <location>
        <begin position="301"/>
        <end position="328"/>
    </location>
</feature>
<gene>
    <name evidence="6" type="primary">nfnB</name>
    <name evidence="6" type="ordered locus">RSPO_m00962</name>
</gene>
<dbReference type="InterPro" id="IPR012825">
    <property type="entry name" value="BluB"/>
</dbReference>
<dbReference type="Proteomes" id="UP000007953">
    <property type="component" value="Plasmid megaplasmid"/>
</dbReference>
<feature type="domain" description="Nitroreductase" evidence="5">
    <location>
        <begin position="444"/>
        <end position="608"/>
    </location>
</feature>
<dbReference type="SUPFAM" id="SSF55469">
    <property type="entry name" value="FMN-dependent nitroreductase-like"/>
    <property type="match status" value="1"/>
</dbReference>
<evidence type="ECO:0000313" key="7">
    <source>
        <dbReference type="Proteomes" id="UP000007953"/>
    </source>
</evidence>
<keyword evidence="1" id="KW-0285">Flavoprotein</keyword>
<dbReference type="EMBL" id="CP002820">
    <property type="protein sequence ID" value="AEG71600.1"/>
    <property type="molecule type" value="Genomic_DNA"/>
</dbReference>
<dbReference type="InterPro" id="IPR000415">
    <property type="entry name" value="Nitroreductase-like"/>
</dbReference>
<sequence length="641" mass="71276">MPGAVPVRPGLAPGQDHADRRPGPPPPQPEPHGARVQDRPGLSRPLHPRARQRPARALARPVDDRRGRLPPAPVRGRRRSRPDPDRRRHGPVRRHAVQRRPGRSLRRAGAGTDRCLGHGADLCRHRAWAGELPPDAAVLRRARQPGGQPAPCRTADRRPARRAALLRHRRARRCHDAARTPPGAGHGPGDRQSRTAAGTRRRADRRHGPCNAAAAGRLRPGPRRAGAAPAGRHAHRRGPRRGVFVSLSGQPRTAGPVGRGTALVLTAGRCRAAGGGRGLPAGRLPRAAPRHAGRQPDHAGRAARPRQRRQAAVRGMRRHAIPRRHTDRRHGPARHDGRPPARHRHAAHPAGRAGPAVGRPRPRRTARPHVPLFEPGDTARPGRTRPPCRQRRARRGRLSSRQHRRQLPARLLSVQPRRHCPPVPAMNPTYRYADADVAAVYRVIRERRDMRHFRPDPIEPALLERLLRAAHLAPSVGYMQPWRFIRITDAALRARIHALVDEERHLTARALGQREDDFLRLKVEGILDCGEVLVAALMDKREPHIFGRRTLPEMDLASVACAIQNLWLAARAEGIGVGWVSMFDPQQLGRLLHLPAGARPVAVLCLGHVDAFYDRPMLEQENWAGRQPLESMLFENRWQAD</sequence>
<feature type="region of interest" description="Disordered" evidence="4">
    <location>
        <begin position="168"/>
        <end position="258"/>
    </location>
</feature>
<feature type="compositionally biased region" description="Basic residues" evidence="4">
    <location>
        <begin position="382"/>
        <end position="407"/>
    </location>
</feature>
<dbReference type="Gene3D" id="3.40.109.10">
    <property type="entry name" value="NADH Oxidase"/>
    <property type="match status" value="1"/>
</dbReference>
<keyword evidence="3" id="KW-0560">Oxidoreductase</keyword>
<proteinExistence type="predicted"/>
<dbReference type="PATRIC" id="fig|1031711.3.peg.4164"/>
<evidence type="ECO:0000259" key="5">
    <source>
        <dbReference type="Pfam" id="PF00881"/>
    </source>
</evidence>
<feature type="compositionally biased region" description="Basic residues" evidence="4">
    <location>
        <begin position="87"/>
        <end position="106"/>
    </location>
</feature>
<organism evidence="6 7">
    <name type="scientific">Ralstonia solanacearum (strain Po82)</name>
    <dbReference type="NCBI Taxonomy" id="1031711"/>
    <lineage>
        <taxon>Bacteria</taxon>
        <taxon>Pseudomonadati</taxon>
        <taxon>Pseudomonadota</taxon>
        <taxon>Betaproteobacteria</taxon>
        <taxon>Burkholderiales</taxon>
        <taxon>Burkholderiaceae</taxon>
        <taxon>Ralstonia</taxon>
        <taxon>Ralstonia solanacearum species complex</taxon>
    </lineage>
</organism>
<feature type="compositionally biased region" description="Basic and acidic residues" evidence="4">
    <location>
        <begin position="329"/>
        <end position="339"/>
    </location>
</feature>
<dbReference type="HOGENOM" id="CLU_426918_0_0_4"/>
<feature type="compositionally biased region" description="Low complexity" evidence="4">
    <location>
        <begin position="348"/>
        <end position="359"/>
    </location>
</feature>
<feature type="region of interest" description="Disordered" evidence="4">
    <location>
        <begin position="272"/>
        <end position="407"/>
    </location>
</feature>
<feature type="region of interest" description="Disordered" evidence="4">
    <location>
        <begin position="1"/>
        <end position="114"/>
    </location>
</feature>
<dbReference type="AlphaFoldDB" id="F6G983"/>
<feature type="compositionally biased region" description="Low complexity" evidence="4">
    <location>
        <begin position="212"/>
        <end position="231"/>
    </location>
</feature>
<geneLocation type="plasmid" evidence="7"/>
<dbReference type="InterPro" id="IPR029479">
    <property type="entry name" value="Nitroreductase"/>
</dbReference>
<name>F6G983_RALS8</name>
<dbReference type="PANTHER" id="PTHR23026:SF90">
    <property type="entry name" value="IODOTYROSINE DEIODINASE 1"/>
    <property type="match status" value="1"/>
</dbReference>
<dbReference type="InterPro" id="IPR050627">
    <property type="entry name" value="Nitroreductase/BluB"/>
</dbReference>
<keyword evidence="2" id="KW-0288">FMN</keyword>
<dbReference type="NCBIfam" id="TIGR02476">
    <property type="entry name" value="BluB"/>
    <property type="match status" value="1"/>
</dbReference>
<evidence type="ECO:0000256" key="1">
    <source>
        <dbReference type="ARBA" id="ARBA00022630"/>
    </source>
</evidence>
<accession>F6G983</accession>
<reference evidence="6 7" key="1">
    <citation type="journal article" date="2011" name="J. Bacteriol.">
        <title>Complete genome sequence of the plant pathogen Ralstonia solanacearum strain Po82.</title>
        <authorList>
            <person name="Xu J."/>
            <person name="Zheng H.J."/>
            <person name="Liu L."/>
            <person name="Pan Z.C."/>
            <person name="Prior P."/>
            <person name="Tang B."/>
            <person name="Xu J.S."/>
            <person name="Zhang H."/>
            <person name="Tian Q."/>
            <person name="Zhang L.Q."/>
            <person name="Feng J."/>
        </authorList>
    </citation>
    <scope>NUCLEOTIDE SEQUENCE [LARGE SCALE GENOMIC DNA]</scope>
    <source>
        <strain evidence="6 7">Po82</strain>
        <plasmid evidence="6">megaplasmid</plasmid>
    </source>
</reference>
<dbReference type="PANTHER" id="PTHR23026">
    <property type="entry name" value="NADPH NITROREDUCTASE"/>
    <property type="match status" value="1"/>
</dbReference>
<evidence type="ECO:0000256" key="2">
    <source>
        <dbReference type="ARBA" id="ARBA00022643"/>
    </source>
</evidence>
<dbReference type="GO" id="GO:0016491">
    <property type="term" value="F:oxidoreductase activity"/>
    <property type="evidence" value="ECO:0007669"/>
    <property type="project" value="UniProtKB-KW"/>
</dbReference>
<keyword evidence="6" id="KW-0614">Plasmid</keyword>
<evidence type="ECO:0000256" key="4">
    <source>
        <dbReference type="SAM" id="MobiDB-lite"/>
    </source>
</evidence>
<evidence type="ECO:0000256" key="3">
    <source>
        <dbReference type="ARBA" id="ARBA00023002"/>
    </source>
</evidence>
<protein>
    <submittedName>
        <fullName evidence="6">Reductase protein</fullName>
    </submittedName>
</protein>